<dbReference type="PANTHER" id="PTHR43135">
    <property type="entry name" value="ALPHA-D-RIBOSE 1-METHYLPHOSPHONATE 5-TRIPHOSPHATE DIPHOSPHATASE"/>
    <property type="match status" value="1"/>
</dbReference>
<evidence type="ECO:0000313" key="2">
    <source>
        <dbReference type="EMBL" id="MCG4617981.1"/>
    </source>
</evidence>
<dbReference type="GO" id="GO:0016810">
    <property type="term" value="F:hydrolase activity, acting on carbon-nitrogen (but not peptide) bonds"/>
    <property type="evidence" value="ECO:0007669"/>
    <property type="project" value="InterPro"/>
</dbReference>
<gene>
    <name evidence="2" type="ORF">L0M99_05680</name>
</gene>
<organism evidence="2 3">
    <name type="scientific">Varibaculum cambriense</name>
    <dbReference type="NCBI Taxonomy" id="184870"/>
    <lineage>
        <taxon>Bacteria</taxon>
        <taxon>Bacillati</taxon>
        <taxon>Actinomycetota</taxon>
        <taxon>Actinomycetes</taxon>
        <taxon>Actinomycetales</taxon>
        <taxon>Actinomycetaceae</taxon>
        <taxon>Varibaculum</taxon>
    </lineage>
</organism>
<proteinExistence type="predicted"/>
<accession>A0AAJ1BC65</accession>
<name>A0AAJ1BC65_9ACTO</name>
<comment type="caution">
    <text evidence="2">The sequence shown here is derived from an EMBL/GenBank/DDBJ whole genome shotgun (WGS) entry which is preliminary data.</text>
</comment>
<dbReference type="RefSeq" id="WP_238128043.1">
    <property type="nucleotide sequence ID" value="NZ_JAKNHJ010000009.1"/>
</dbReference>
<dbReference type="InterPro" id="IPR032466">
    <property type="entry name" value="Metal_Hydrolase"/>
</dbReference>
<dbReference type="PANTHER" id="PTHR43135:SF4">
    <property type="entry name" value="AMIDOHYDROLASE-RELATED DOMAIN-CONTAINING PROTEIN"/>
    <property type="match status" value="1"/>
</dbReference>
<dbReference type="Pfam" id="PF01979">
    <property type="entry name" value="Amidohydro_1"/>
    <property type="match status" value="1"/>
</dbReference>
<dbReference type="InterPro" id="IPR051781">
    <property type="entry name" value="Metallo-dep_Hydrolase"/>
</dbReference>
<dbReference type="Proteomes" id="UP001200537">
    <property type="component" value="Unassembled WGS sequence"/>
</dbReference>
<reference evidence="2" key="1">
    <citation type="submission" date="2022-01" db="EMBL/GenBank/DDBJ databases">
        <title>Collection of gut derived symbiotic bacterial strains cultured from healthy donors.</title>
        <authorList>
            <person name="Lin H."/>
            <person name="Kohout C."/>
            <person name="Waligurski E."/>
            <person name="Pamer E.G."/>
        </authorList>
    </citation>
    <scope>NUCLEOTIDE SEQUENCE</scope>
    <source>
        <strain evidence="2">DFI.7.46</strain>
    </source>
</reference>
<protein>
    <submittedName>
        <fullName evidence="2">Amidohydrolase family protein</fullName>
    </submittedName>
</protein>
<feature type="domain" description="Amidohydrolase-related" evidence="1">
    <location>
        <begin position="175"/>
        <end position="338"/>
    </location>
</feature>
<dbReference type="InterPro" id="IPR006680">
    <property type="entry name" value="Amidohydro-rel"/>
</dbReference>
<dbReference type="InterPro" id="IPR011059">
    <property type="entry name" value="Metal-dep_hydrolase_composite"/>
</dbReference>
<evidence type="ECO:0000313" key="3">
    <source>
        <dbReference type="Proteomes" id="UP001200537"/>
    </source>
</evidence>
<dbReference type="Gene3D" id="3.20.20.140">
    <property type="entry name" value="Metal-dependent hydrolases"/>
    <property type="match status" value="1"/>
</dbReference>
<evidence type="ECO:0000259" key="1">
    <source>
        <dbReference type="Pfam" id="PF01979"/>
    </source>
</evidence>
<sequence>MKLLSGNFYYRKQASKAPRWVRGQLSITEDGHFGAFREDNSTGGDYFLPGFCDVHCHIGFAAVGQIATPQEALAQAEADRGCGILAIRDCGNLEYAPGILGNPALPPIIRCGRHIARPKRYMRLLPIEVENLSDLPQVMASQVQQGDGWVKIVADWIDRSNGADSDLDPLWPTEILKEGIAAAHQEGARVTAHAFSHKAIAGLLDAGIDCIEHGSGIDSDQAQECVRRGIPVTPTLLQVELFNQFAAQAGKKYPVYAATMQQMWEGRREHFAMLHQSGVQLLPGTDSGGYQPHGELGRELSLWERGGVSPHQIIDFATWRARDYLGIGAIEPGARADYLRYSSNPAGDLARATKPEKVALLGQELSPAVAVS</sequence>
<dbReference type="EMBL" id="JAKNHJ010000009">
    <property type="protein sequence ID" value="MCG4617981.1"/>
    <property type="molecule type" value="Genomic_DNA"/>
</dbReference>
<dbReference type="SUPFAM" id="SSF51556">
    <property type="entry name" value="Metallo-dependent hydrolases"/>
    <property type="match status" value="1"/>
</dbReference>
<dbReference type="AlphaFoldDB" id="A0AAJ1BC65"/>
<dbReference type="Gene3D" id="2.30.40.10">
    <property type="entry name" value="Urease, subunit C, domain 1"/>
    <property type="match status" value="1"/>
</dbReference>